<reference evidence="4 5" key="1">
    <citation type="submission" date="2024-10" db="EMBL/GenBank/DDBJ databases">
        <title>The Natural Products Discovery Center: Release of the First 8490 Sequenced Strains for Exploring Actinobacteria Biosynthetic Diversity.</title>
        <authorList>
            <person name="Kalkreuter E."/>
            <person name="Kautsar S.A."/>
            <person name="Yang D."/>
            <person name="Bader C.D."/>
            <person name="Teijaro C.N."/>
            <person name="Fluegel L."/>
            <person name="Davis C.M."/>
            <person name="Simpson J.R."/>
            <person name="Lauterbach L."/>
            <person name="Steele A.D."/>
            <person name="Gui C."/>
            <person name="Meng S."/>
            <person name="Li G."/>
            <person name="Viehrig K."/>
            <person name="Ye F."/>
            <person name="Su P."/>
            <person name="Kiefer A.F."/>
            <person name="Nichols A."/>
            <person name="Cepeda A.J."/>
            <person name="Yan W."/>
            <person name="Fan B."/>
            <person name="Jiang Y."/>
            <person name="Adhikari A."/>
            <person name="Zheng C.-J."/>
            <person name="Schuster L."/>
            <person name="Cowan T.M."/>
            <person name="Smanski M.J."/>
            <person name="Chevrette M.G."/>
            <person name="De Carvalho L.P.S."/>
            <person name="Shen B."/>
        </authorList>
    </citation>
    <scope>NUCLEOTIDE SEQUENCE [LARGE SCALE GENOMIC DNA]</scope>
    <source>
        <strain evidence="4 5">NPDC087220</strain>
    </source>
</reference>
<evidence type="ECO:0000256" key="2">
    <source>
        <dbReference type="SAM" id="SignalP"/>
    </source>
</evidence>
<name>A0ABW8EGX8_STRT5</name>
<dbReference type="PROSITE" id="PS50093">
    <property type="entry name" value="PKD"/>
    <property type="match status" value="1"/>
</dbReference>
<dbReference type="Gene3D" id="2.60.40.10">
    <property type="entry name" value="Immunoglobulins"/>
    <property type="match status" value="1"/>
</dbReference>
<sequence length="570" mass="58568">MSYRRLTASAAVLAAGMSLIPGFAHADGPATGGAHGLTQPDVDLADAVEKTKFSSPAEKSRPVAAPAAKTRQGVQTAPQDLQGTQAAPLAETAPAADFQVAVDAYTTSAHGIELDTFVTGLGTSASISVDWGDGATTTAAYQGGTGTPVVSAHTYKEVGSYTVKVTVTDSATGTAVANELQVTTDGADYTPYGPTRLLDTRNGTGGLTGKVNQYTSAKVKIAGNGGIPAGVTAVVLNVTVTNTTSGGHITAYGDGYDRPTTSNVNFAPGQTVPNLVIVPVGENGYINLYNGGWEAADLIADVTGYFTQTASSGYTPLAPQRFADTREGLGTAKAQVPGYGSFGLQITGRGAVPASGVTAVALNVTVTNPKSDGHLTVYPGGQQAPTASNVNFKAGQTIANSVIVPVGPDGKINVRNGGWNPTDVIVDVVGYYSPGSKSAYVAFDPQRLLDTRDPADWDGGPLEGRGYIWMPLSYDAPGITGFVLNSTVTNPTDNGFLAVAPDPNSLADYENGTEGWPAAPTSSTLNWTRGKTVPNLVQASTGDNGIIDFWNQSDGDIDLIVDAFGLYQED</sequence>
<evidence type="ECO:0000313" key="5">
    <source>
        <dbReference type="Proteomes" id="UP001617351"/>
    </source>
</evidence>
<dbReference type="EMBL" id="JBIUYY010000006">
    <property type="protein sequence ID" value="MFJ2822495.1"/>
    <property type="molecule type" value="Genomic_DNA"/>
</dbReference>
<evidence type="ECO:0000259" key="3">
    <source>
        <dbReference type="PROSITE" id="PS50093"/>
    </source>
</evidence>
<dbReference type="CDD" id="cd00146">
    <property type="entry name" value="PKD"/>
    <property type="match status" value="1"/>
</dbReference>
<feature type="signal peptide" evidence="2">
    <location>
        <begin position="1"/>
        <end position="26"/>
    </location>
</feature>
<comment type="caution">
    <text evidence="4">The sequence shown here is derived from an EMBL/GenBank/DDBJ whole genome shotgun (WGS) entry which is preliminary data.</text>
</comment>
<feature type="region of interest" description="Disordered" evidence="1">
    <location>
        <begin position="51"/>
        <end position="82"/>
    </location>
</feature>
<dbReference type="Proteomes" id="UP001617351">
    <property type="component" value="Unassembled WGS sequence"/>
</dbReference>
<evidence type="ECO:0000256" key="1">
    <source>
        <dbReference type="SAM" id="MobiDB-lite"/>
    </source>
</evidence>
<feature type="chain" id="PRO_5047071084" evidence="2">
    <location>
        <begin position="27"/>
        <end position="570"/>
    </location>
</feature>
<dbReference type="InterPro" id="IPR000601">
    <property type="entry name" value="PKD_dom"/>
</dbReference>
<protein>
    <submittedName>
        <fullName evidence="4">PKD domain-containing protein</fullName>
    </submittedName>
</protein>
<dbReference type="InterPro" id="IPR013783">
    <property type="entry name" value="Ig-like_fold"/>
</dbReference>
<dbReference type="InterPro" id="IPR035986">
    <property type="entry name" value="PKD_dom_sf"/>
</dbReference>
<organism evidence="4 5">
    <name type="scientific">Streptomyces toxytricini</name>
    <name type="common">Actinomyces toxytricini</name>
    <dbReference type="NCBI Taxonomy" id="67369"/>
    <lineage>
        <taxon>Bacteria</taxon>
        <taxon>Bacillati</taxon>
        <taxon>Actinomycetota</taxon>
        <taxon>Actinomycetes</taxon>
        <taxon>Kitasatosporales</taxon>
        <taxon>Streptomycetaceae</taxon>
        <taxon>Streptomyces</taxon>
    </lineage>
</organism>
<evidence type="ECO:0000313" key="4">
    <source>
        <dbReference type="EMBL" id="MFJ2822495.1"/>
    </source>
</evidence>
<keyword evidence="5" id="KW-1185">Reference proteome</keyword>
<dbReference type="SUPFAM" id="SSF49299">
    <property type="entry name" value="PKD domain"/>
    <property type="match status" value="1"/>
</dbReference>
<keyword evidence="2" id="KW-0732">Signal</keyword>
<feature type="compositionally biased region" description="Polar residues" evidence="1">
    <location>
        <begin position="72"/>
        <end position="82"/>
    </location>
</feature>
<proteinExistence type="predicted"/>
<gene>
    <name evidence="4" type="ORF">ACIO7M_15460</name>
</gene>
<feature type="domain" description="PKD" evidence="3">
    <location>
        <begin position="122"/>
        <end position="178"/>
    </location>
</feature>
<dbReference type="RefSeq" id="WP_402381120.1">
    <property type="nucleotide sequence ID" value="NZ_JBIUYY010000006.1"/>
</dbReference>
<accession>A0ABW8EGX8</accession>